<organism evidence="3 4">
    <name type="scientific">Actinoplanes siamensis</name>
    <dbReference type="NCBI Taxonomy" id="1223317"/>
    <lineage>
        <taxon>Bacteria</taxon>
        <taxon>Bacillati</taxon>
        <taxon>Actinomycetota</taxon>
        <taxon>Actinomycetes</taxon>
        <taxon>Micromonosporales</taxon>
        <taxon>Micromonosporaceae</taxon>
        <taxon>Actinoplanes</taxon>
    </lineage>
</organism>
<dbReference type="AlphaFoldDB" id="A0A919NAA5"/>
<proteinExistence type="predicted"/>
<comment type="caution">
    <text evidence="3">The sequence shown here is derived from an EMBL/GenBank/DDBJ whole genome shotgun (WGS) entry which is preliminary data.</text>
</comment>
<feature type="chain" id="PRO_5039477451" description="Lipoprotein" evidence="2">
    <location>
        <begin position="21"/>
        <end position="182"/>
    </location>
</feature>
<dbReference type="EMBL" id="BOMW01000047">
    <property type="protein sequence ID" value="GIF07376.1"/>
    <property type="molecule type" value="Genomic_DNA"/>
</dbReference>
<evidence type="ECO:0000313" key="4">
    <source>
        <dbReference type="Proteomes" id="UP000629619"/>
    </source>
</evidence>
<keyword evidence="2" id="KW-0732">Signal</keyword>
<sequence>MKRSRIAATALLCACLAGLAACGDDTPAAAPAAPSSTANNGVANGATNSGAPNGTANDGATNSGAPNGGAVLDPPGDKAVCDTVNKAGSTMKNGISEAQKQDGHVEAEDARKAFSTFHTTVDEALVLARDTEVTVAARAVADEVAKAARSADPIGTAADAGFAELSEKLTAACGTAGVTVNF</sequence>
<evidence type="ECO:0008006" key="5">
    <source>
        <dbReference type="Google" id="ProtNLM"/>
    </source>
</evidence>
<dbReference type="RefSeq" id="WP_203682768.1">
    <property type="nucleotide sequence ID" value="NZ_BOMW01000047.1"/>
</dbReference>
<feature type="signal peptide" evidence="2">
    <location>
        <begin position="1"/>
        <end position="20"/>
    </location>
</feature>
<feature type="compositionally biased region" description="Low complexity" evidence="1">
    <location>
        <begin position="26"/>
        <end position="51"/>
    </location>
</feature>
<evidence type="ECO:0000256" key="2">
    <source>
        <dbReference type="SAM" id="SignalP"/>
    </source>
</evidence>
<dbReference type="Proteomes" id="UP000629619">
    <property type="component" value="Unassembled WGS sequence"/>
</dbReference>
<evidence type="ECO:0000313" key="3">
    <source>
        <dbReference type="EMBL" id="GIF07376.1"/>
    </source>
</evidence>
<dbReference type="PROSITE" id="PS51257">
    <property type="entry name" value="PROKAR_LIPOPROTEIN"/>
    <property type="match status" value="1"/>
</dbReference>
<name>A0A919NAA5_9ACTN</name>
<reference evidence="3" key="1">
    <citation type="submission" date="2021-01" db="EMBL/GenBank/DDBJ databases">
        <title>Whole genome shotgun sequence of Actinoplanes siamensis NBRC 109076.</title>
        <authorList>
            <person name="Komaki H."/>
            <person name="Tamura T."/>
        </authorList>
    </citation>
    <scope>NUCLEOTIDE SEQUENCE</scope>
    <source>
        <strain evidence="3">NBRC 109076</strain>
    </source>
</reference>
<gene>
    <name evidence="3" type="ORF">Asi03nite_49140</name>
</gene>
<keyword evidence="4" id="KW-1185">Reference proteome</keyword>
<feature type="region of interest" description="Disordered" evidence="1">
    <location>
        <begin position="26"/>
        <end position="78"/>
    </location>
</feature>
<protein>
    <recommendedName>
        <fullName evidence="5">Lipoprotein</fullName>
    </recommendedName>
</protein>
<evidence type="ECO:0000256" key="1">
    <source>
        <dbReference type="SAM" id="MobiDB-lite"/>
    </source>
</evidence>
<accession>A0A919NAA5</accession>
<feature type="compositionally biased region" description="Polar residues" evidence="1">
    <location>
        <begin position="52"/>
        <end position="65"/>
    </location>
</feature>